<sequence>MKFLFTVLIFISYSPSLFSQSIEIESDPAQSSFSDNTFSAGDGTVIVSGNQFVLGSAQIANPEAWSFSSSNRRASFLQRSNGINLMSYNAEGDLFIERALQFFTPSDNTINTYQFDNGDIVLRDNVANFTFLNAKGETSYQVSNSSGSTDGEQESQLASNPFGSTIVLYNPVIAYGPETGSRAQIVYGEQDTDLFFNSREDEIRDVRISESGGFITLVTAGAGGHTATVYDRFGNELFQQTSDEDLIGATLNTDSTHLTIYSSGRVQVYEILSGNRLGSASSRSSILFAGYDPEAQTIIALGGSQSGMTIEEPEITAVSISELEIAREDVPFSISTLNIDRVALSVTGSNSYSISGLNRNLLVDVVF</sequence>
<evidence type="ECO:0000313" key="1">
    <source>
        <dbReference type="EMBL" id="MCG2588329.1"/>
    </source>
</evidence>
<name>A0ABS9KBV6_9BACT</name>
<gene>
    <name evidence="1" type="ORF">L6773_07100</name>
</gene>
<evidence type="ECO:0000313" key="2">
    <source>
        <dbReference type="Proteomes" id="UP001165366"/>
    </source>
</evidence>
<comment type="caution">
    <text evidence="1">The sequence shown here is derived from an EMBL/GenBank/DDBJ whole genome shotgun (WGS) entry which is preliminary data.</text>
</comment>
<proteinExistence type="predicted"/>
<organism evidence="1 2">
    <name type="scientific">Rhodohalobacter sulfatireducens</name>
    <dbReference type="NCBI Taxonomy" id="2911366"/>
    <lineage>
        <taxon>Bacteria</taxon>
        <taxon>Pseudomonadati</taxon>
        <taxon>Balneolota</taxon>
        <taxon>Balneolia</taxon>
        <taxon>Balneolales</taxon>
        <taxon>Balneolaceae</taxon>
        <taxon>Rhodohalobacter</taxon>
    </lineage>
</organism>
<dbReference type="EMBL" id="JAKLWS010000006">
    <property type="protein sequence ID" value="MCG2588329.1"/>
    <property type="molecule type" value="Genomic_DNA"/>
</dbReference>
<reference evidence="1" key="1">
    <citation type="submission" date="2022-01" db="EMBL/GenBank/DDBJ databases">
        <authorList>
            <person name="Wang Y."/>
        </authorList>
    </citation>
    <scope>NUCLEOTIDE SEQUENCE</scope>
    <source>
        <strain evidence="1">WB101</strain>
    </source>
</reference>
<dbReference type="Proteomes" id="UP001165366">
    <property type="component" value="Unassembled WGS sequence"/>
</dbReference>
<dbReference type="SUPFAM" id="SSF69322">
    <property type="entry name" value="Tricorn protease domain 2"/>
    <property type="match status" value="1"/>
</dbReference>
<accession>A0ABS9KBV6</accession>
<protein>
    <submittedName>
        <fullName evidence="1">Uncharacterized protein</fullName>
    </submittedName>
</protein>
<reference evidence="1" key="2">
    <citation type="submission" date="2024-05" db="EMBL/GenBank/DDBJ databases">
        <title>Rhodohalobacter halophilus gen. nov., sp. nov., a moderately halophilic member of the family Balneolaceae.</title>
        <authorList>
            <person name="Xia J."/>
        </authorList>
    </citation>
    <scope>NUCLEOTIDE SEQUENCE</scope>
    <source>
        <strain evidence="1">WB101</strain>
    </source>
</reference>
<keyword evidence="2" id="KW-1185">Reference proteome</keyword>
<dbReference type="RefSeq" id="WP_237853171.1">
    <property type="nucleotide sequence ID" value="NZ_JAKLWS010000006.1"/>
</dbReference>